<dbReference type="Gene3D" id="1.25.10.10">
    <property type="entry name" value="Leucine-rich Repeat Variant"/>
    <property type="match status" value="1"/>
</dbReference>
<feature type="region of interest" description="Disordered" evidence="2">
    <location>
        <begin position="697"/>
        <end position="726"/>
    </location>
</feature>
<comment type="similarity">
    <text evidence="1">Belongs to the RRP12 family.</text>
</comment>
<evidence type="ECO:0000256" key="2">
    <source>
        <dbReference type="SAM" id="MobiDB-lite"/>
    </source>
</evidence>
<evidence type="ECO:0000259" key="4">
    <source>
        <dbReference type="Pfam" id="PF25772"/>
    </source>
</evidence>
<dbReference type="OrthoDB" id="2192888at2759"/>
<dbReference type="AlphaFoldDB" id="A0A2G9HRB0"/>
<dbReference type="Pfam" id="PF08161">
    <property type="entry name" value="RRP12_HEAT"/>
    <property type="match status" value="1"/>
</dbReference>
<gene>
    <name evidence="5" type="ORF">CDL12_07250</name>
</gene>
<feature type="domain" description="RRP12 N-terminal HEAT" evidence="4">
    <location>
        <begin position="7"/>
        <end position="280"/>
    </location>
</feature>
<dbReference type="PANTHER" id="PTHR48445:SF1">
    <property type="entry name" value="OS02G0782100 PROTEIN"/>
    <property type="match status" value="1"/>
</dbReference>
<feature type="domain" description="RRP12 HEAT" evidence="3">
    <location>
        <begin position="348"/>
        <end position="655"/>
    </location>
</feature>
<accession>A0A2G9HRB0</accession>
<dbReference type="SUPFAM" id="SSF48371">
    <property type="entry name" value="ARM repeat"/>
    <property type="match status" value="1"/>
</dbReference>
<proteinExistence type="inferred from homology"/>
<name>A0A2G9HRB0_9LAMI</name>
<dbReference type="EMBL" id="NKXS01001178">
    <property type="protein sequence ID" value="PIN20064.1"/>
    <property type="molecule type" value="Genomic_DNA"/>
</dbReference>
<evidence type="ECO:0000313" key="5">
    <source>
        <dbReference type="EMBL" id="PIN20064.1"/>
    </source>
</evidence>
<dbReference type="PANTHER" id="PTHR48445">
    <property type="entry name" value="OS02G0782100 PROTEIN"/>
    <property type="match status" value="1"/>
</dbReference>
<dbReference type="InterPro" id="IPR012978">
    <property type="entry name" value="HEAT_RRP12"/>
</dbReference>
<evidence type="ECO:0000256" key="1">
    <source>
        <dbReference type="ARBA" id="ARBA00007690"/>
    </source>
</evidence>
<reference evidence="6" key="1">
    <citation type="journal article" date="2018" name="Gigascience">
        <title>Genome assembly of the Pink Ipe (Handroanthus impetiginosus, Bignoniaceae), a highly valued, ecologically keystone Neotropical timber forest tree.</title>
        <authorList>
            <person name="Silva-Junior O.B."/>
            <person name="Grattapaglia D."/>
            <person name="Novaes E."/>
            <person name="Collevatti R.G."/>
        </authorList>
    </citation>
    <scope>NUCLEOTIDE SEQUENCE [LARGE SCALE GENOMIC DNA]</scope>
    <source>
        <strain evidence="6">cv. UFG-1</strain>
    </source>
</reference>
<dbReference type="Pfam" id="PF25772">
    <property type="entry name" value="HEAT_RRP12_N"/>
    <property type="match status" value="1"/>
</dbReference>
<dbReference type="InterPro" id="IPR011989">
    <property type="entry name" value="ARM-like"/>
</dbReference>
<dbReference type="InterPro" id="IPR057860">
    <property type="entry name" value="HEAT_RRP12_N"/>
</dbReference>
<dbReference type="STRING" id="429701.A0A2G9HRB0"/>
<sequence>MEGVEMEAAPPVEYPSEDFCSLVISQFSNSNDEHHLHVCTTIGAISQELKDHNLPLTPIAYFGSTCSSLDRFLSSTTPPGHLIDALLTILFLVIDRLSSAVLRTKYVYLSELLNRNLQVKSIGVNGVVPGLKCVSRLLIVREKVEWAEVAQLYGVLVSYITDDRPKVRKQSHLCLREVLGYFQLTPVLAPLLAPASEAITNVFERFLLLAGGSDENVSERPKAAQELLHILDALKISLPYMSLKSSTIILKYFRSLLELKSLIVTRRITDALNALCLHSVGEISAEALLDLLCSLATTVSPDESSADSMTCTARLLDAGMKRVYSLNRQISVVKLPVVFSSLKDVLASEHEEALVAAVATFKNLIQSCIDESLIKQGVDQISVSANAATRKSGPTVIEKVCATIESLLDYHFAAVWDMSFQIVSTMFDKLGKYSFYLLKGTLKSLADMQKLPDEDFAFRKQLHECIGTALGAMGPEAFLSLLPLNLESKDLSESNLWLFPILKQYTVGAHLDFFTKSILPLVGEMKRKSALLKQEGKLYSASRVDGIVYSLWSLLPSFCNYPVDTAESFKGLERALCAALQEEPHVRGIICSSLQILVQQNKRILEGKENSPNIEISIAEERASVLYTAHVASSNLSTLKSSARELLSVLTGVYFKSSKDTSGILQSTIGELASILDKEVVTWFFKKTMQKLLNVTQEAGKSRNSKSSDLMQVDNSPNESSLSTAR</sequence>
<keyword evidence="6" id="KW-1185">Reference proteome</keyword>
<feature type="compositionally biased region" description="Polar residues" evidence="2">
    <location>
        <begin position="705"/>
        <end position="726"/>
    </location>
</feature>
<evidence type="ECO:0000259" key="3">
    <source>
        <dbReference type="Pfam" id="PF08161"/>
    </source>
</evidence>
<dbReference type="InterPro" id="IPR016024">
    <property type="entry name" value="ARM-type_fold"/>
</dbReference>
<comment type="caution">
    <text evidence="5">The sequence shown here is derived from an EMBL/GenBank/DDBJ whole genome shotgun (WGS) entry which is preliminary data.</text>
</comment>
<organism evidence="5 6">
    <name type="scientific">Handroanthus impetiginosus</name>
    <dbReference type="NCBI Taxonomy" id="429701"/>
    <lineage>
        <taxon>Eukaryota</taxon>
        <taxon>Viridiplantae</taxon>
        <taxon>Streptophyta</taxon>
        <taxon>Embryophyta</taxon>
        <taxon>Tracheophyta</taxon>
        <taxon>Spermatophyta</taxon>
        <taxon>Magnoliopsida</taxon>
        <taxon>eudicotyledons</taxon>
        <taxon>Gunneridae</taxon>
        <taxon>Pentapetalae</taxon>
        <taxon>asterids</taxon>
        <taxon>lamiids</taxon>
        <taxon>Lamiales</taxon>
        <taxon>Bignoniaceae</taxon>
        <taxon>Crescentiina</taxon>
        <taxon>Tabebuia alliance</taxon>
        <taxon>Handroanthus</taxon>
    </lineage>
</organism>
<dbReference type="Proteomes" id="UP000231279">
    <property type="component" value="Unassembled WGS sequence"/>
</dbReference>
<evidence type="ECO:0000313" key="6">
    <source>
        <dbReference type="Proteomes" id="UP000231279"/>
    </source>
</evidence>
<protein>
    <submittedName>
        <fullName evidence="5">Uncharacterized protein</fullName>
    </submittedName>
</protein>